<dbReference type="STRING" id="5286.A0A0K3CHS0"/>
<feature type="region of interest" description="Disordered" evidence="3">
    <location>
        <begin position="1"/>
        <end position="37"/>
    </location>
</feature>
<dbReference type="Proteomes" id="UP000199069">
    <property type="component" value="Unassembled WGS sequence"/>
</dbReference>
<feature type="region of interest" description="Disordered" evidence="3">
    <location>
        <begin position="691"/>
        <end position="726"/>
    </location>
</feature>
<dbReference type="AlphaFoldDB" id="A0A0K3CHS0"/>
<protein>
    <submittedName>
        <fullName evidence="5">BY PROTMAP: gi|472581106|gb|EMS18861.1| fungal specific transcription factor [Rhodosporidium toruloides NP11] gi|647403123|emb|CDR49281.1| RHTO0S25e00364g1_1 [Rhodosporidium toruloides]</fullName>
    </submittedName>
</protein>
<feature type="region of interest" description="Disordered" evidence="3">
    <location>
        <begin position="214"/>
        <end position="251"/>
    </location>
</feature>
<feature type="domain" description="Xylanolytic transcriptional activator regulatory" evidence="4">
    <location>
        <begin position="286"/>
        <end position="532"/>
    </location>
</feature>
<feature type="compositionally biased region" description="Pro residues" evidence="3">
    <location>
        <begin position="11"/>
        <end position="32"/>
    </location>
</feature>
<evidence type="ECO:0000256" key="3">
    <source>
        <dbReference type="SAM" id="MobiDB-lite"/>
    </source>
</evidence>
<feature type="compositionally biased region" description="Low complexity" evidence="3">
    <location>
        <begin position="1"/>
        <end position="10"/>
    </location>
</feature>
<dbReference type="InterPro" id="IPR050613">
    <property type="entry name" value="Sec_Metabolite_Reg"/>
</dbReference>
<keyword evidence="7" id="KW-1185">Reference proteome</keyword>
<gene>
    <name evidence="5" type="primary">FGENESH: predicted gene_9.416</name>
    <name evidence="6" type="ORF">AAT19DRAFT_16745</name>
    <name evidence="5" type="ORF">BN2166_0050700</name>
</gene>
<reference evidence="5 7" key="1">
    <citation type="submission" date="2015-07" db="EMBL/GenBank/DDBJ databases">
        <authorList>
            <person name="Cajimat M.N.B."/>
            <person name="Milazzo M.L."/>
            <person name="Fulhorst C.F."/>
        </authorList>
    </citation>
    <scope>NUCLEOTIDE SEQUENCE [LARGE SCALE GENOMIC DNA]</scope>
    <source>
        <strain evidence="5">Single colony</strain>
    </source>
</reference>
<dbReference type="GO" id="GO:0005634">
    <property type="term" value="C:nucleus"/>
    <property type="evidence" value="ECO:0007669"/>
    <property type="project" value="UniProtKB-SubCell"/>
</dbReference>
<feature type="compositionally biased region" description="Basic and acidic residues" evidence="3">
    <location>
        <begin position="692"/>
        <end position="701"/>
    </location>
</feature>
<dbReference type="InterPro" id="IPR007219">
    <property type="entry name" value="XnlR_reg_dom"/>
</dbReference>
<dbReference type="EMBL" id="CWKI01000009">
    <property type="protein sequence ID" value="CTR09209.1"/>
    <property type="molecule type" value="Genomic_DNA"/>
</dbReference>
<feature type="compositionally biased region" description="Low complexity" evidence="3">
    <location>
        <begin position="706"/>
        <end position="726"/>
    </location>
</feature>
<evidence type="ECO:0000313" key="7">
    <source>
        <dbReference type="Proteomes" id="UP000199069"/>
    </source>
</evidence>
<keyword evidence="2" id="KW-0539">Nucleus</keyword>
<feature type="region of interest" description="Disordered" evidence="3">
    <location>
        <begin position="135"/>
        <end position="164"/>
    </location>
</feature>
<feature type="compositionally biased region" description="Polar residues" evidence="3">
    <location>
        <begin position="214"/>
        <end position="225"/>
    </location>
</feature>
<dbReference type="GO" id="GO:0003677">
    <property type="term" value="F:DNA binding"/>
    <property type="evidence" value="ECO:0007669"/>
    <property type="project" value="InterPro"/>
</dbReference>
<organism evidence="5 7">
    <name type="scientific">Rhodotorula toruloides</name>
    <name type="common">Yeast</name>
    <name type="synonym">Rhodosporidium toruloides</name>
    <dbReference type="NCBI Taxonomy" id="5286"/>
    <lineage>
        <taxon>Eukaryota</taxon>
        <taxon>Fungi</taxon>
        <taxon>Dikarya</taxon>
        <taxon>Basidiomycota</taxon>
        <taxon>Pucciniomycotina</taxon>
        <taxon>Microbotryomycetes</taxon>
        <taxon>Sporidiobolales</taxon>
        <taxon>Sporidiobolaceae</taxon>
        <taxon>Rhodotorula</taxon>
    </lineage>
</organism>
<proteinExistence type="predicted"/>
<dbReference type="GO" id="GO:0006351">
    <property type="term" value="P:DNA-templated transcription"/>
    <property type="evidence" value="ECO:0007669"/>
    <property type="project" value="InterPro"/>
</dbReference>
<dbReference type="CDD" id="cd12148">
    <property type="entry name" value="fungal_TF_MHR"/>
    <property type="match status" value="1"/>
</dbReference>
<reference evidence="6 8" key="2">
    <citation type="journal article" date="2018" name="Elife">
        <title>Functional genomics of lipid metabolism in the oleaginous yeast Rhodosporidium toruloides.</title>
        <authorList>
            <person name="Coradetti S.T."/>
            <person name="Pinel D."/>
            <person name="Geiselman G."/>
            <person name="Ito M."/>
            <person name="Mondo S."/>
            <person name="Reilly M.C."/>
            <person name="Cheng Y.F."/>
            <person name="Bauer S."/>
            <person name="Grigoriev I."/>
            <person name="Gladden J.M."/>
            <person name="Simmons B.A."/>
            <person name="Brem R."/>
            <person name="Arkin A.P."/>
            <person name="Skerker J.M."/>
        </authorList>
    </citation>
    <scope>NUCLEOTIDE SEQUENCE [LARGE SCALE GENOMIC DNA]</scope>
    <source>
        <strain evidence="6 8">NBRC 0880</strain>
    </source>
</reference>
<comment type="subcellular location">
    <subcellularLocation>
        <location evidence="1">Nucleus</location>
    </subcellularLocation>
</comment>
<evidence type="ECO:0000256" key="2">
    <source>
        <dbReference type="ARBA" id="ARBA00023242"/>
    </source>
</evidence>
<dbReference type="OMA" id="CGVKHMT"/>
<feature type="compositionally biased region" description="Low complexity" evidence="3">
    <location>
        <begin position="136"/>
        <end position="164"/>
    </location>
</feature>
<sequence length="808" mass="86538">MSLNSTQTPTLPLPSVSPPNPSLPHLSPPTYPHPHHPGSLAVSAIAEVDAMRTTIDGLRTRLAGLEGILATVLGGHDGTFAVPTQATHAVGGYGAPSPAPGFAGPALSTQYLSDYALAPPYAYLPYQPAPSPVPLARLSSSNGSASSSVPQPSADAPAGVAATAPAQNASLETSAVDRSPGLSQLRPELREEEVAASLSLEWMALGRTNAAGFSQKSPQAATTALGSPASDAPSSVFPPPSSTSPGHPLDRFPTPASLAEILPPDDELERIARHALEWTNWLHAAIHGPTFRAQVQEFVEAPQDGRLEKADPAWLALLFAQLCCGVKHMTEEHLKSLARSRLNQHEADVRSKQYLEAALACLYRSHFLVNRQLHAVQAIVVLVVGCQDGTPSNLFPTLLSLGIALAQDLGLHRLPSDEDFATSAAGLPEVARASSLVDFETKKRVFWSLACQDWFNIVYRRTTAIQPTQVTTPLPSNAHDEDLLTGTLINRPPNEYTVAGKMLVWIQVARLVQQVFQHIDENPNPSYSVVLDLDEQLKRLLANAPAWLTSDAVEDPNLPPNADWMRTTFVISSSHKTLTLHRNFFRRFEPSRRRTLEASRAILREAAKVGDTRMWTIPYHISAAASLVCLDLFQRLSPPYILVAEREEVVSALDALRRMASFSAIASRGAALLSSLLLEESKLPPIVVLARQAEDGEERPTKKQRTSSAPTPATADPALTPNPATSVSSASLAHLLATPPAPPYPLTSGIAVASSPASQPASFPSVAFPPPQVGFEPNMLGLFDDLPPSFMSAFLEAGFDPLDGGWEV</sequence>
<evidence type="ECO:0000313" key="6">
    <source>
        <dbReference type="EMBL" id="PRQ72821.1"/>
    </source>
</evidence>
<dbReference type="PANTHER" id="PTHR31001:SF90">
    <property type="entry name" value="CENTROMERE DNA-BINDING PROTEIN COMPLEX CBF3 SUBUNIT B"/>
    <property type="match status" value="1"/>
</dbReference>
<dbReference type="Pfam" id="PF04082">
    <property type="entry name" value="Fungal_trans"/>
    <property type="match status" value="1"/>
</dbReference>
<dbReference type="OrthoDB" id="2528168at2759"/>
<dbReference type="GO" id="GO:0008270">
    <property type="term" value="F:zinc ion binding"/>
    <property type="evidence" value="ECO:0007669"/>
    <property type="project" value="InterPro"/>
</dbReference>
<evidence type="ECO:0000259" key="4">
    <source>
        <dbReference type="Pfam" id="PF04082"/>
    </source>
</evidence>
<evidence type="ECO:0000313" key="5">
    <source>
        <dbReference type="EMBL" id="CTR09209.1"/>
    </source>
</evidence>
<evidence type="ECO:0000313" key="8">
    <source>
        <dbReference type="Proteomes" id="UP000239560"/>
    </source>
</evidence>
<dbReference type="PANTHER" id="PTHR31001">
    <property type="entry name" value="UNCHARACTERIZED TRANSCRIPTIONAL REGULATORY PROTEIN"/>
    <property type="match status" value="1"/>
</dbReference>
<dbReference type="EMBL" id="LCTV02000009">
    <property type="protein sequence ID" value="PRQ72821.1"/>
    <property type="molecule type" value="Genomic_DNA"/>
</dbReference>
<evidence type="ECO:0000256" key="1">
    <source>
        <dbReference type="ARBA" id="ARBA00004123"/>
    </source>
</evidence>
<dbReference type="Proteomes" id="UP000239560">
    <property type="component" value="Unassembled WGS sequence"/>
</dbReference>
<name>A0A0K3CHS0_RHOTO</name>
<accession>A0A0K3CHS0</accession>
<feature type="region of interest" description="Disordered" evidence="3">
    <location>
        <begin position="169"/>
        <end position="188"/>
    </location>
</feature>